<dbReference type="KEGG" id="afx:JZ786_18950"/>
<organism evidence="1 2">
    <name type="scientific">Alicyclobacillus mengziensis</name>
    <dbReference type="NCBI Taxonomy" id="2931921"/>
    <lineage>
        <taxon>Bacteria</taxon>
        <taxon>Bacillati</taxon>
        <taxon>Bacillota</taxon>
        <taxon>Bacilli</taxon>
        <taxon>Bacillales</taxon>
        <taxon>Alicyclobacillaceae</taxon>
        <taxon>Alicyclobacillus</taxon>
    </lineage>
</organism>
<gene>
    <name evidence="1" type="ORF">JZ786_18950</name>
</gene>
<evidence type="ECO:0000313" key="2">
    <source>
        <dbReference type="Proteomes" id="UP000663505"/>
    </source>
</evidence>
<name>A0A9X7VX86_9BACL</name>
<accession>A0A9X7VX86</accession>
<dbReference type="EMBL" id="CP071182">
    <property type="protein sequence ID" value="QSO46522.1"/>
    <property type="molecule type" value="Genomic_DNA"/>
</dbReference>
<dbReference type="RefSeq" id="WP_206655891.1">
    <property type="nucleotide sequence ID" value="NZ_CP071182.1"/>
</dbReference>
<protein>
    <submittedName>
        <fullName evidence="1">Uncharacterized protein</fullName>
    </submittedName>
</protein>
<reference evidence="1 2" key="1">
    <citation type="submission" date="2021-02" db="EMBL/GenBank/DDBJ databases">
        <title>Alicyclobacillus curvatus sp. nov. and Alicyclobacillus mengziensis sp. nov., two acidophilic bacteria isolated from acid mine drainage.</title>
        <authorList>
            <person name="Huang Y."/>
        </authorList>
    </citation>
    <scope>NUCLEOTIDE SEQUENCE [LARGE SCALE GENOMIC DNA]</scope>
    <source>
        <strain evidence="1 2">S30H14</strain>
    </source>
</reference>
<dbReference type="Proteomes" id="UP000663505">
    <property type="component" value="Chromosome"/>
</dbReference>
<evidence type="ECO:0000313" key="1">
    <source>
        <dbReference type="EMBL" id="QSO46522.1"/>
    </source>
</evidence>
<dbReference type="Gene3D" id="3.30.360.10">
    <property type="entry name" value="Dihydrodipicolinate Reductase, domain 2"/>
    <property type="match status" value="1"/>
</dbReference>
<keyword evidence="2" id="KW-1185">Reference proteome</keyword>
<sequence length="235" mass="26427">MYIVRNYRGWFSDASLPTSVTQASVSVSHGYHGVSLIRRFLGVGFRNATIRTMSFESPIVAGPTRGGAPTCESVITNRRDIAWIEFEGGSLGIYDFAKDQHRSWIRSSHVSIRGERGEIHDHYANLLADYATPQHLKFRRINRGEEENVEGYFTSGIMLGDKWVYQNPFPGARLYDDEIAVATCLTNMAEYVRGGASFYDLREASQDQYLALLIDEAIQTGRTVISDSQPWAELS</sequence>
<dbReference type="AlphaFoldDB" id="A0A9X7VX86"/>
<proteinExistence type="predicted"/>